<protein>
    <submittedName>
        <fullName evidence="1">Uncharacterized protein</fullName>
    </submittedName>
</protein>
<name>A0AAV5LY98_9ROSI</name>
<evidence type="ECO:0000313" key="2">
    <source>
        <dbReference type="Proteomes" id="UP001054252"/>
    </source>
</evidence>
<dbReference type="AlphaFoldDB" id="A0AAV5LY98"/>
<sequence length="33" mass="3448">MVPTVLSTCLKLIDDWSAPSAITISSSLPSNLS</sequence>
<dbReference type="EMBL" id="BPVZ01000158">
    <property type="protein sequence ID" value="GKV42445.1"/>
    <property type="molecule type" value="Genomic_DNA"/>
</dbReference>
<dbReference type="Proteomes" id="UP001054252">
    <property type="component" value="Unassembled WGS sequence"/>
</dbReference>
<organism evidence="1 2">
    <name type="scientific">Rubroshorea leprosula</name>
    <dbReference type="NCBI Taxonomy" id="152421"/>
    <lineage>
        <taxon>Eukaryota</taxon>
        <taxon>Viridiplantae</taxon>
        <taxon>Streptophyta</taxon>
        <taxon>Embryophyta</taxon>
        <taxon>Tracheophyta</taxon>
        <taxon>Spermatophyta</taxon>
        <taxon>Magnoliopsida</taxon>
        <taxon>eudicotyledons</taxon>
        <taxon>Gunneridae</taxon>
        <taxon>Pentapetalae</taxon>
        <taxon>rosids</taxon>
        <taxon>malvids</taxon>
        <taxon>Malvales</taxon>
        <taxon>Dipterocarpaceae</taxon>
        <taxon>Rubroshorea</taxon>
    </lineage>
</organism>
<evidence type="ECO:0000313" key="1">
    <source>
        <dbReference type="EMBL" id="GKV42445.1"/>
    </source>
</evidence>
<accession>A0AAV5LY98</accession>
<reference evidence="1 2" key="1">
    <citation type="journal article" date="2021" name="Commun. Biol.">
        <title>The genome of Shorea leprosula (Dipterocarpaceae) highlights the ecological relevance of drought in aseasonal tropical rainforests.</title>
        <authorList>
            <person name="Ng K.K.S."/>
            <person name="Kobayashi M.J."/>
            <person name="Fawcett J.A."/>
            <person name="Hatakeyama M."/>
            <person name="Paape T."/>
            <person name="Ng C.H."/>
            <person name="Ang C.C."/>
            <person name="Tnah L.H."/>
            <person name="Lee C.T."/>
            <person name="Nishiyama T."/>
            <person name="Sese J."/>
            <person name="O'Brien M.J."/>
            <person name="Copetti D."/>
            <person name="Mohd Noor M.I."/>
            <person name="Ong R.C."/>
            <person name="Putra M."/>
            <person name="Sireger I.Z."/>
            <person name="Indrioko S."/>
            <person name="Kosugi Y."/>
            <person name="Izuno A."/>
            <person name="Isagi Y."/>
            <person name="Lee S.L."/>
            <person name="Shimizu K.K."/>
        </authorList>
    </citation>
    <scope>NUCLEOTIDE SEQUENCE [LARGE SCALE GENOMIC DNA]</scope>
    <source>
        <strain evidence="1">214</strain>
    </source>
</reference>
<gene>
    <name evidence="1" type="ORF">SLEP1_g49849</name>
</gene>
<keyword evidence="2" id="KW-1185">Reference proteome</keyword>
<comment type="caution">
    <text evidence="1">The sequence shown here is derived from an EMBL/GenBank/DDBJ whole genome shotgun (WGS) entry which is preliminary data.</text>
</comment>
<proteinExistence type="predicted"/>